<dbReference type="EMBL" id="CP037452">
    <property type="protein sequence ID" value="QDV50849.1"/>
    <property type="molecule type" value="Genomic_DNA"/>
</dbReference>
<name>A0A518ICT2_9PLAN</name>
<dbReference type="OrthoDB" id="9804833at2"/>
<dbReference type="AlphaFoldDB" id="A0A518ICT2"/>
<gene>
    <name evidence="2" type="ORF">Enr17x_28940</name>
</gene>
<evidence type="ECO:0000313" key="3">
    <source>
        <dbReference type="Proteomes" id="UP000318313"/>
    </source>
</evidence>
<reference evidence="2 3" key="1">
    <citation type="submission" date="2019-03" db="EMBL/GenBank/DDBJ databases">
        <title>Deep-cultivation of Planctomycetes and their phenomic and genomic characterization uncovers novel biology.</title>
        <authorList>
            <person name="Wiegand S."/>
            <person name="Jogler M."/>
            <person name="Boedeker C."/>
            <person name="Pinto D."/>
            <person name="Vollmers J."/>
            <person name="Rivas-Marin E."/>
            <person name="Kohn T."/>
            <person name="Peeters S.H."/>
            <person name="Heuer A."/>
            <person name="Rast P."/>
            <person name="Oberbeckmann S."/>
            <person name="Bunk B."/>
            <person name="Jeske O."/>
            <person name="Meyerdierks A."/>
            <person name="Storesund J.E."/>
            <person name="Kallscheuer N."/>
            <person name="Luecker S."/>
            <person name="Lage O.M."/>
            <person name="Pohl T."/>
            <person name="Merkel B.J."/>
            <person name="Hornburger P."/>
            <person name="Mueller R.-W."/>
            <person name="Bruemmer F."/>
            <person name="Labrenz M."/>
            <person name="Spormann A.M."/>
            <person name="Op den Camp H."/>
            <person name="Overmann J."/>
            <person name="Amann R."/>
            <person name="Jetten M.S.M."/>
            <person name="Mascher T."/>
            <person name="Medema M.H."/>
            <person name="Devos D.P."/>
            <person name="Kaster A.-K."/>
            <person name="Ovreas L."/>
            <person name="Rohde M."/>
            <person name="Galperin M.Y."/>
            <person name="Jogler C."/>
        </authorList>
    </citation>
    <scope>NUCLEOTIDE SEQUENCE [LARGE SCALE GENOMIC DNA]</scope>
    <source>
        <strain evidence="2 3">Enr17</strain>
    </source>
</reference>
<accession>A0A518ICT2</accession>
<dbReference type="InterPro" id="IPR018774">
    <property type="entry name" value="Phage_Mu_GpT"/>
</dbReference>
<dbReference type="RefSeq" id="WP_145309638.1">
    <property type="nucleotide sequence ID" value="NZ_CP037452.1"/>
</dbReference>
<evidence type="ECO:0000259" key="1">
    <source>
        <dbReference type="Pfam" id="PF10124"/>
    </source>
</evidence>
<organism evidence="2 3">
    <name type="scientific">Gimesia fumaroli</name>
    <dbReference type="NCBI Taxonomy" id="2527976"/>
    <lineage>
        <taxon>Bacteria</taxon>
        <taxon>Pseudomonadati</taxon>
        <taxon>Planctomycetota</taxon>
        <taxon>Planctomycetia</taxon>
        <taxon>Planctomycetales</taxon>
        <taxon>Planctomycetaceae</taxon>
        <taxon>Gimesia</taxon>
    </lineage>
</organism>
<proteinExistence type="predicted"/>
<dbReference type="KEGG" id="gfm:Enr17x_28940"/>
<feature type="domain" description="Bacteriophage Mu GpT" evidence="1">
    <location>
        <begin position="17"/>
        <end position="161"/>
    </location>
</feature>
<keyword evidence="3" id="KW-1185">Reference proteome</keyword>
<protein>
    <submittedName>
        <fullName evidence="2">Mu-like prophage major head subunit gpT</fullName>
    </submittedName>
</protein>
<dbReference type="Pfam" id="PF10124">
    <property type="entry name" value="Mu-like_gpT"/>
    <property type="match status" value="1"/>
</dbReference>
<dbReference type="Proteomes" id="UP000318313">
    <property type="component" value="Chromosome"/>
</dbReference>
<sequence length="321" mass="36172">MSHSPTRGGVAKLGERGIRAFFYEGLQGLQKTGWVDRVSTLYDSDQEVEDYHGIGHVPAMRESRNGRNAEQLSHFNYEIRNVDFDATIRVKKHEMKRDKVGLIRKRVNELAGSSQKNWARLISNLQINGESAQCYDKKMYFAKNHQEGKSPVQSNLIDASDYLALNVADATDPTAAELMKVFMKCIQHLYSLKDDQNEPRNEDAMKFIAFVPISMWGESYTTITSKNLAVVGGGNQDNPLPDAEFSLEVVPNPRLTFESDLIVSIDDGSSYIRQEEEPLDLVILGEDSDHYYFNKEIMVSAESTRNVGYGLWSSSVKAQLS</sequence>
<evidence type="ECO:0000313" key="2">
    <source>
        <dbReference type="EMBL" id="QDV50849.1"/>
    </source>
</evidence>